<name>A0AAP5MA41_9CYAN</name>
<reference evidence="2" key="1">
    <citation type="journal article" date="2021" name="Science">
        <title>Hunting the eagle killer: A cyanobacterial neurotoxin causes vacuolar myelinopathy.</title>
        <authorList>
            <person name="Breinlinger S."/>
            <person name="Phillips T.J."/>
            <person name="Haram B.N."/>
            <person name="Mares J."/>
            <person name="Martinez Yerena J.A."/>
            <person name="Hrouzek P."/>
            <person name="Sobotka R."/>
            <person name="Henderson W.M."/>
            <person name="Schmieder P."/>
            <person name="Williams S.M."/>
            <person name="Lauderdale J.D."/>
            <person name="Wilde H.D."/>
            <person name="Gerrin W."/>
            <person name="Kust A."/>
            <person name="Washington J.W."/>
            <person name="Wagner C."/>
            <person name="Geier B."/>
            <person name="Liebeke M."/>
            <person name="Enke H."/>
            <person name="Niedermeyer T.H.J."/>
            <person name="Wilde S.B."/>
        </authorList>
    </citation>
    <scope>NUCLEOTIDE SEQUENCE [LARGE SCALE GENOMIC DNA]</scope>
    <source>
        <strain evidence="2">Thurmond2011</strain>
    </source>
</reference>
<organism evidence="1 2">
    <name type="scientific">Aetokthonos hydrillicola Thurmond2011</name>
    <dbReference type="NCBI Taxonomy" id="2712845"/>
    <lineage>
        <taxon>Bacteria</taxon>
        <taxon>Bacillati</taxon>
        <taxon>Cyanobacteriota</taxon>
        <taxon>Cyanophyceae</taxon>
        <taxon>Nostocales</taxon>
        <taxon>Hapalosiphonaceae</taxon>
        <taxon>Aetokthonos</taxon>
    </lineage>
</organism>
<evidence type="ECO:0000313" key="1">
    <source>
        <dbReference type="EMBL" id="MDR9895428.1"/>
    </source>
</evidence>
<dbReference type="AlphaFoldDB" id="A0AAP5MA41"/>
<dbReference type="EMBL" id="JAALHA020000005">
    <property type="protein sequence ID" value="MDR9895428.1"/>
    <property type="molecule type" value="Genomic_DNA"/>
</dbReference>
<dbReference type="Proteomes" id="UP000667802">
    <property type="component" value="Unassembled WGS sequence"/>
</dbReference>
<protein>
    <submittedName>
        <fullName evidence="1">Uncharacterized protein</fullName>
    </submittedName>
</protein>
<comment type="caution">
    <text evidence="1">The sequence shown here is derived from an EMBL/GenBank/DDBJ whole genome shotgun (WGS) entry which is preliminary data.</text>
</comment>
<gene>
    <name evidence="1" type="ORF">G7B40_012740</name>
</gene>
<sequence length="47" mass="5327">MTARINMKFVTKEKNAQGGIVFTGVDTTSKINQEESEDRIQESEYTT</sequence>
<evidence type="ECO:0000313" key="2">
    <source>
        <dbReference type="Proteomes" id="UP000667802"/>
    </source>
</evidence>
<accession>A0AAP5MA41</accession>
<proteinExistence type="predicted"/>
<keyword evidence="2" id="KW-1185">Reference proteome</keyword>